<gene>
    <name evidence="2" type="ORF">BQ2448_610</name>
</gene>
<accession>A0A238F6W9</accession>
<proteinExistence type="predicted"/>
<protein>
    <submittedName>
        <fullName evidence="2">BQ2448_610 protein</fullName>
    </submittedName>
</protein>
<feature type="transmembrane region" description="Helical" evidence="1">
    <location>
        <begin position="50"/>
        <end position="71"/>
    </location>
</feature>
<sequence>MSESAEKTPTKISDELRRQIHQEVREGLGRGRQGRRPKGLSEIVRSVSLLAIRAGVITIAIYLAIIAFTIYSSAGGQALPWFPGLSSAQTTKFSEQTNCSPICPPGYRLERVIMPSCNWNCVSWTSMLWPLRAGGAHESSWHGGIGDTSAS</sequence>
<dbReference type="AlphaFoldDB" id="A0A238F6W9"/>
<evidence type="ECO:0000313" key="3">
    <source>
        <dbReference type="Proteomes" id="UP000198372"/>
    </source>
</evidence>
<keyword evidence="1" id="KW-0472">Membrane</keyword>
<keyword evidence="1" id="KW-1133">Transmembrane helix</keyword>
<keyword evidence="3" id="KW-1185">Reference proteome</keyword>
<dbReference type="OrthoDB" id="10582758at2759"/>
<dbReference type="EMBL" id="FMSP01000003">
    <property type="protein sequence ID" value="SCV68489.1"/>
    <property type="molecule type" value="Genomic_DNA"/>
</dbReference>
<keyword evidence="1" id="KW-0812">Transmembrane</keyword>
<evidence type="ECO:0000313" key="2">
    <source>
        <dbReference type="EMBL" id="SCV68489.1"/>
    </source>
</evidence>
<reference evidence="3" key="1">
    <citation type="submission" date="2016-09" db="EMBL/GenBank/DDBJ databases">
        <authorList>
            <person name="Jeantristanb JTB J.-T."/>
            <person name="Ricardo R."/>
        </authorList>
    </citation>
    <scope>NUCLEOTIDE SEQUENCE [LARGE SCALE GENOMIC DNA]</scope>
</reference>
<name>A0A238F6W9_9BASI</name>
<evidence type="ECO:0000256" key="1">
    <source>
        <dbReference type="SAM" id="Phobius"/>
    </source>
</evidence>
<dbReference type="Proteomes" id="UP000198372">
    <property type="component" value="Unassembled WGS sequence"/>
</dbReference>
<organism evidence="2 3">
    <name type="scientific">Microbotryum intermedium</name>
    <dbReference type="NCBI Taxonomy" id="269621"/>
    <lineage>
        <taxon>Eukaryota</taxon>
        <taxon>Fungi</taxon>
        <taxon>Dikarya</taxon>
        <taxon>Basidiomycota</taxon>
        <taxon>Pucciniomycotina</taxon>
        <taxon>Microbotryomycetes</taxon>
        <taxon>Microbotryales</taxon>
        <taxon>Microbotryaceae</taxon>
        <taxon>Microbotryum</taxon>
    </lineage>
</organism>